<dbReference type="Proteomes" id="UP000261284">
    <property type="component" value="Unassembled WGS sequence"/>
</dbReference>
<comment type="caution">
    <text evidence="3">The sequence shown here is derived from an EMBL/GenBank/DDBJ whole genome shotgun (WGS) entry which is preliminary data.</text>
</comment>
<dbReference type="Pfam" id="PF08861">
    <property type="entry name" value="DUF1828"/>
    <property type="match status" value="1"/>
</dbReference>
<dbReference type="RefSeq" id="WP_116849783.1">
    <property type="nucleotide sequence ID" value="NZ_QTJU01000016.1"/>
</dbReference>
<feature type="domain" description="DUF1828" evidence="1">
    <location>
        <begin position="34"/>
        <end position="121"/>
    </location>
</feature>
<dbReference type="AlphaFoldDB" id="A0A3E1NCH1"/>
<accession>A0A3E1NCH1</accession>
<dbReference type="OrthoDB" id="1321863at2"/>
<name>A0A3E1NCH1_9BACT</name>
<dbReference type="Pfam" id="PF08862">
    <property type="entry name" value="DUF1829"/>
    <property type="match status" value="1"/>
</dbReference>
<evidence type="ECO:0000313" key="4">
    <source>
        <dbReference type="Proteomes" id="UP000261284"/>
    </source>
</evidence>
<evidence type="ECO:0000313" key="3">
    <source>
        <dbReference type="EMBL" id="RFM25705.1"/>
    </source>
</evidence>
<dbReference type="InterPro" id="IPR014960">
    <property type="entry name" value="DUF1828"/>
</dbReference>
<evidence type="ECO:0000259" key="2">
    <source>
        <dbReference type="Pfam" id="PF08862"/>
    </source>
</evidence>
<keyword evidence="4" id="KW-1185">Reference proteome</keyword>
<reference evidence="3 4" key="1">
    <citation type="submission" date="2018-08" db="EMBL/GenBank/DDBJ databases">
        <title>Chitinophagaceae sp. K23C18032701, a novel bacterium isolated from forest soil.</title>
        <authorList>
            <person name="Wang C."/>
        </authorList>
    </citation>
    <scope>NUCLEOTIDE SEQUENCE [LARGE SCALE GENOMIC DNA]</scope>
    <source>
        <strain evidence="3 4">K23C18032701</strain>
    </source>
</reference>
<organism evidence="3 4">
    <name type="scientific">Deminuibacter soli</name>
    <dbReference type="NCBI Taxonomy" id="2291815"/>
    <lineage>
        <taxon>Bacteria</taxon>
        <taxon>Pseudomonadati</taxon>
        <taxon>Bacteroidota</taxon>
        <taxon>Chitinophagia</taxon>
        <taxon>Chitinophagales</taxon>
        <taxon>Chitinophagaceae</taxon>
        <taxon>Deminuibacter</taxon>
    </lineage>
</organism>
<feature type="domain" description="DUF1829" evidence="2">
    <location>
        <begin position="160"/>
        <end position="248"/>
    </location>
</feature>
<proteinExistence type="predicted"/>
<evidence type="ECO:0000259" key="1">
    <source>
        <dbReference type="Pfam" id="PF08861"/>
    </source>
</evidence>
<dbReference type="EMBL" id="QTJU01000016">
    <property type="protein sequence ID" value="RFM25705.1"/>
    <property type="molecule type" value="Genomic_DNA"/>
</dbReference>
<dbReference type="InterPro" id="IPR014961">
    <property type="entry name" value="DUF1829"/>
</dbReference>
<protein>
    <submittedName>
        <fullName evidence="3">DUF1828 domain-containing protein</fullName>
    </submittedName>
</protein>
<gene>
    <name evidence="3" type="ORF">DXN05_23635</name>
</gene>
<sequence length="259" mass="29705">MNWINPLIDDYHNWLRSKTAVAADSGTGWAAISTPFTGLFNDLIEIYVQKNQNKITLSDNGETVHNLELTGTKLNRGERQEIANKILQTYGVFLKNDELLIEANEQNFPQRKHNFISAIIELNDMAMLSSHQVSTVFKEDVRDFLNEKQIIFTPDFISKGVTGLEFTFDFQIAHKNEEIVLKSFNSLNTMNLPSFLFSWQDIKPVRERISKKEVKAVAIINDTEKEIKPEFLEAITSKSAEFILWSGRNEQEAFDKLVA</sequence>